<comment type="caution">
    <text evidence="3">The sequence shown here is derived from an EMBL/GenBank/DDBJ whole genome shotgun (WGS) entry which is preliminary data.</text>
</comment>
<evidence type="ECO:0000313" key="4">
    <source>
        <dbReference type="Proteomes" id="UP000256305"/>
    </source>
</evidence>
<keyword evidence="2 3" id="KW-0378">Hydrolase</keyword>
<dbReference type="Gene3D" id="3.50.80.20">
    <property type="entry name" value="D-Ala-D-Ala carboxypeptidase C, peptidase S13"/>
    <property type="match status" value="1"/>
</dbReference>
<dbReference type="Proteomes" id="UP000256305">
    <property type="component" value="Unassembled WGS sequence"/>
</dbReference>
<dbReference type="EMBL" id="QUAE01000001">
    <property type="protein sequence ID" value="REJ11172.1"/>
    <property type="molecule type" value="Genomic_DNA"/>
</dbReference>
<organism evidence="3 4">
    <name type="scientific">Halobacillus trueperi</name>
    <dbReference type="NCBI Taxonomy" id="156205"/>
    <lineage>
        <taxon>Bacteria</taxon>
        <taxon>Bacillati</taxon>
        <taxon>Bacillota</taxon>
        <taxon>Bacilli</taxon>
        <taxon>Bacillales</taxon>
        <taxon>Bacillaceae</taxon>
        <taxon>Halobacillus</taxon>
    </lineage>
</organism>
<keyword evidence="3" id="KW-0645">Protease</keyword>
<reference evidence="3 4" key="1">
    <citation type="submission" date="2018-08" db="EMBL/GenBank/DDBJ databases">
        <title>Genome sequence of Halobacillus trueperi KCTC 3686.</title>
        <authorList>
            <person name="Cho K.H."/>
            <person name="Kwak M.-J."/>
            <person name="Kim B.-Y."/>
            <person name="Chun J."/>
        </authorList>
    </citation>
    <scope>NUCLEOTIDE SEQUENCE [LARGE SCALE GENOMIC DNA]</scope>
    <source>
        <strain evidence="3 4">KCTC 3686</strain>
    </source>
</reference>
<dbReference type="GO" id="GO:0009002">
    <property type="term" value="F:serine-type D-Ala-D-Ala carboxypeptidase activity"/>
    <property type="evidence" value="ECO:0007669"/>
    <property type="project" value="UniProtKB-EC"/>
</dbReference>
<sequence length="499" mass="55338">MSTTKRTQLVIPFLTIIMMLFFNSTLEEEKEVSEGETSLKDKIDDLLKDEALHGAIAGVSIRHAKSGEVVYEKNAHLRLTPASNTKLFTGAAALETLGPEYTFATELWSDGDMEDSKLEGNLYVKGKGDPTLTAKDLSDMAVFLRETGVREITGDVIADDTWYDDIRLSDGIQWSQESEYYASQVSALTVSPDEDYDAGTVLISVSPANKVGQPGKIEVTPDNKYVEIVNRTKTGKTREEDELKVEREHGTNRIIVEGTVEIDDPVSKSWIAVFEPTGLVTELFHQSLMKEGIRVQGSHTRIAETPGHATRLYERSSMPLKELFLPFMKLSNNGHAEVLVKEMGKVVHDEGSWEKGLDVVGAEMRRLGVDMATIQLNDGSGMSSTNLIPANEISQLLYRVQEKKWFPEFLQSLPVAGNEKRFAGGTLRHRMQGTNAEGNVRAKTGTLTGVSSLSGYVSSKDEEPLIFAMVFNHFLSEDVDEIEDQLAIILSDHQLFVKE</sequence>
<protein>
    <submittedName>
        <fullName evidence="3">D-alanyl-D-alanine carboxypeptidase/D-alanyl-D-alanine-endopeptidase</fullName>
        <ecNumber evidence="3">3.4.16.4</ecNumber>
    </submittedName>
</protein>
<keyword evidence="3" id="KW-0121">Carboxypeptidase</keyword>
<dbReference type="GO" id="GO:0006508">
    <property type="term" value="P:proteolysis"/>
    <property type="evidence" value="ECO:0007669"/>
    <property type="project" value="InterPro"/>
</dbReference>
<keyword evidence="4" id="KW-1185">Reference proteome</keyword>
<evidence type="ECO:0000256" key="2">
    <source>
        <dbReference type="ARBA" id="ARBA00022801"/>
    </source>
</evidence>
<accession>A0A3E0JE33</accession>
<dbReference type="PANTHER" id="PTHR30023">
    <property type="entry name" value="D-ALANYL-D-ALANINE CARBOXYPEPTIDASE"/>
    <property type="match status" value="1"/>
</dbReference>
<name>A0A3E0JE33_9BACI</name>
<dbReference type="RefSeq" id="WP_115822156.1">
    <property type="nucleotide sequence ID" value="NZ_QUAE01000001.1"/>
</dbReference>
<evidence type="ECO:0000256" key="1">
    <source>
        <dbReference type="ARBA" id="ARBA00006096"/>
    </source>
</evidence>
<dbReference type="PRINTS" id="PR00922">
    <property type="entry name" value="DADACBPTASE3"/>
</dbReference>
<dbReference type="InterPro" id="IPR012338">
    <property type="entry name" value="Beta-lactam/transpept-like"/>
</dbReference>
<dbReference type="GO" id="GO:0000270">
    <property type="term" value="P:peptidoglycan metabolic process"/>
    <property type="evidence" value="ECO:0007669"/>
    <property type="project" value="TreeGrafter"/>
</dbReference>
<dbReference type="SUPFAM" id="SSF56601">
    <property type="entry name" value="beta-lactamase/transpeptidase-like"/>
    <property type="match status" value="1"/>
</dbReference>
<dbReference type="AlphaFoldDB" id="A0A3E0JE33"/>
<dbReference type="NCBIfam" id="TIGR00666">
    <property type="entry name" value="PBP4"/>
    <property type="match status" value="1"/>
</dbReference>
<dbReference type="EC" id="3.4.16.4" evidence="3"/>
<dbReference type="InterPro" id="IPR000667">
    <property type="entry name" value="Peptidase_S13"/>
</dbReference>
<dbReference type="PANTHER" id="PTHR30023:SF0">
    <property type="entry name" value="PENICILLIN-SENSITIVE CARBOXYPEPTIDASE A"/>
    <property type="match status" value="1"/>
</dbReference>
<evidence type="ECO:0000313" key="3">
    <source>
        <dbReference type="EMBL" id="REJ11172.1"/>
    </source>
</evidence>
<proteinExistence type="inferred from homology"/>
<dbReference type="Pfam" id="PF02113">
    <property type="entry name" value="Peptidase_S13"/>
    <property type="match status" value="1"/>
</dbReference>
<gene>
    <name evidence="3" type="primary">dacB</name>
    <name evidence="3" type="ORF">DYE48_01890</name>
</gene>
<comment type="similarity">
    <text evidence="1">Belongs to the peptidase S13 family.</text>
</comment>
<dbReference type="Gene3D" id="3.40.710.10">
    <property type="entry name" value="DD-peptidase/beta-lactamase superfamily"/>
    <property type="match status" value="1"/>
</dbReference>